<proteinExistence type="predicted"/>
<gene>
    <name evidence="1" type="ORF">WGH24286_01705</name>
</gene>
<name>A0ABM8ZCL0_9LACO</name>
<dbReference type="Proteomes" id="UP000789719">
    <property type="component" value="Unassembled WGS sequence"/>
</dbReference>
<dbReference type="RefSeq" id="WP_230099300.1">
    <property type="nucleotide sequence ID" value="NZ_CAKKNT010000030.1"/>
</dbReference>
<keyword evidence="2" id="KW-1185">Reference proteome</keyword>
<evidence type="ECO:0000313" key="1">
    <source>
        <dbReference type="EMBL" id="CAH0419258.1"/>
    </source>
</evidence>
<accession>A0ABM8ZCL0</accession>
<evidence type="ECO:0000313" key="2">
    <source>
        <dbReference type="Proteomes" id="UP000789719"/>
    </source>
</evidence>
<comment type="caution">
    <text evidence="1">The sequence shown here is derived from an EMBL/GenBank/DDBJ whole genome shotgun (WGS) entry which is preliminary data.</text>
</comment>
<organism evidence="1 2">
    <name type="scientific">Periweissella ghanensis</name>
    <dbReference type="NCBI Taxonomy" id="467997"/>
    <lineage>
        <taxon>Bacteria</taxon>
        <taxon>Bacillati</taxon>
        <taxon>Bacillota</taxon>
        <taxon>Bacilli</taxon>
        <taxon>Lactobacillales</taxon>
        <taxon>Lactobacillaceae</taxon>
        <taxon>Periweissella</taxon>
    </lineage>
</organism>
<sequence>MAEKLEKSKGFIEEFKEMKEKNSTLFGAMYNCENGKIKKFIFCEDLKTRDNNQFVFSKIWNGDIELVEKEPRYVIYNDVDASGMIFNYRSSKTTGAFTNNCNWKSIKDCLIGIDKELREDELFDQKFAFTLRDTGKFKIAQVEENE</sequence>
<dbReference type="EMBL" id="CAKKNT010000030">
    <property type="protein sequence ID" value="CAH0419258.1"/>
    <property type="molecule type" value="Genomic_DNA"/>
</dbReference>
<protein>
    <submittedName>
        <fullName evidence="1">Uncharacterized protein</fullName>
    </submittedName>
</protein>
<reference evidence="1 2" key="1">
    <citation type="submission" date="2021-11" db="EMBL/GenBank/DDBJ databases">
        <authorList>
            <person name="Depoorter E."/>
        </authorList>
    </citation>
    <scope>NUCLEOTIDE SEQUENCE [LARGE SCALE GENOMIC DNA]</scope>
    <source>
        <strain evidence="1 2">LMG 24286</strain>
    </source>
</reference>